<dbReference type="AlphaFoldDB" id="A0A0G0SWA9"/>
<dbReference type="InterPro" id="IPR047296">
    <property type="entry name" value="GIY-YIG_UvrC_Cho"/>
</dbReference>
<dbReference type="SMART" id="SM00465">
    <property type="entry name" value="GIYc"/>
    <property type="match status" value="1"/>
</dbReference>
<dbReference type="CDD" id="cd10434">
    <property type="entry name" value="GIY-YIG_UvrC_Cho"/>
    <property type="match status" value="1"/>
</dbReference>
<dbReference type="GO" id="GO:0006289">
    <property type="term" value="P:nucleotide-excision repair"/>
    <property type="evidence" value="ECO:0007669"/>
    <property type="project" value="InterPro"/>
</dbReference>
<reference evidence="3 4" key="1">
    <citation type="journal article" date="2015" name="Nature">
        <title>rRNA introns, odd ribosomes, and small enigmatic genomes across a large radiation of phyla.</title>
        <authorList>
            <person name="Brown C.T."/>
            <person name="Hug L.A."/>
            <person name="Thomas B.C."/>
            <person name="Sharon I."/>
            <person name="Castelle C.J."/>
            <person name="Singh A."/>
            <person name="Wilkins M.J."/>
            <person name="Williams K.H."/>
            <person name="Banfield J.F."/>
        </authorList>
    </citation>
    <scope>NUCLEOTIDE SEQUENCE [LARGE SCALE GENOMIC DNA]</scope>
</reference>
<feature type="region of interest" description="Disordered" evidence="1">
    <location>
        <begin position="181"/>
        <end position="212"/>
    </location>
</feature>
<dbReference type="SUPFAM" id="SSF82771">
    <property type="entry name" value="GIY-YIG endonuclease"/>
    <property type="match status" value="1"/>
</dbReference>
<dbReference type="PROSITE" id="PS50164">
    <property type="entry name" value="GIY_YIG"/>
    <property type="match status" value="1"/>
</dbReference>
<evidence type="ECO:0000313" key="3">
    <source>
        <dbReference type="EMBL" id="KKR29907.1"/>
    </source>
</evidence>
<feature type="domain" description="GIY-YIG" evidence="2">
    <location>
        <begin position="16"/>
        <end position="106"/>
    </location>
</feature>
<dbReference type="GO" id="GO:0009380">
    <property type="term" value="C:excinuclease repair complex"/>
    <property type="evidence" value="ECO:0007669"/>
    <property type="project" value="TreeGrafter"/>
</dbReference>
<dbReference type="InterPro" id="IPR035901">
    <property type="entry name" value="GIY-YIG_endonuc_sf"/>
</dbReference>
<sequence>MAQNKDIKKIISKLPDTPGVYLFLGTSKRGEGGLRKKKVLYVGKATSLRDRVRSYFNQDIVNTRSPLISKMLSEFDEIEYIKTDSVLEALVLEANLIKKLEPEANIKEKDNRSFNFVVITNEEFPRVLTMRGRELEESRLNLDIKIKYKFGPFPNGSQLKEAMKIVRKMFPFRDKCIPSLNPLIPSPKGRGKQISDTSSFPPSPLGRGQGVGGGGGGGGGVLIARLGSVRVSVLVIYLK</sequence>
<protein>
    <submittedName>
        <fullName evidence="3">UvrABC system protein C</fullName>
    </submittedName>
</protein>
<name>A0A0G0SWA9_9BACT</name>
<dbReference type="Proteomes" id="UP000034793">
    <property type="component" value="Unassembled WGS sequence"/>
</dbReference>
<dbReference type="InterPro" id="IPR050066">
    <property type="entry name" value="UvrABC_protein_C"/>
</dbReference>
<dbReference type="Pfam" id="PF01541">
    <property type="entry name" value="GIY-YIG"/>
    <property type="match status" value="1"/>
</dbReference>
<dbReference type="InterPro" id="IPR000305">
    <property type="entry name" value="GIY-YIG_endonuc"/>
</dbReference>
<evidence type="ECO:0000256" key="1">
    <source>
        <dbReference type="SAM" id="MobiDB-lite"/>
    </source>
</evidence>
<dbReference type="PANTHER" id="PTHR30562:SF1">
    <property type="entry name" value="UVRABC SYSTEM PROTEIN C"/>
    <property type="match status" value="1"/>
</dbReference>
<comment type="caution">
    <text evidence="3">The sequence shown here is derived from an EMBL/GenBank/DDBJ whole genome shotgun (WGS) entry which is preliminary data.</text>
</comment>
<dbReference type="Gene3D" id="3.40.1440.10">
    <property type="entry name" value="GIY-YIG endonuclease"/>
    <property type="match status" value="1"/>
</dbReference>
<dbReference type="PANTHER" id="PTHR30562">
    <property type="entry name" value="UVRC/OXIDOREDUCTASE"/>
    <property type="match status" value="1"/>
</dbReference>
<accession>A0A0G0SWA9</accession>
<dbReference type="EMBL" id="LBXL01000019">
    <property type="protein sequence ID" value="KKR29907.1"/>
    <property type="molecule type" value="Genomic_DNA"/>
</dbReference>
<proteinExistence type="predicted"/>
<organism evidence="3 4">
    <name type="scientific">Candidatus Woesebacteria bacterium GW2011_GWA1_39_8</name>
    <dbReference type="NCBI Taxonomy" id="1618552"/>
    <lineage>
        <taxon>Bacteria</taxon>
        <taxon>Candidatus Woeseibacteriota</taxon>
    </lineage>
</organism>
<evidence type="ECO:0000259" key="2">
    <source>
        <dbReference type="PROSITE" id="PS50164"/>
    </source>
</evidence>
<evidence type="ECO:0000313" key="4">
    <source>
        <dbReference type="Proteomes" id="UP000034793"/>
    </source>
</evidence>
<gene>
    <name evidence="3" type="ORF">UT61_C0019G0024</name>
</gene>
<dbReference type="PATRIC" id="fig|1618552.3.peg.608"/>